<accession>A0A411A1X1</accession>
<sequence>MRGTLTAHRINGKECTVYLPPSYSVQTGALPCVYVLDGGSLFLEQMDKLESQFANGTLPELIFAGIKPADRLDEYTPWPAPSLSPAFHDFGGKGRLFLEELTDAIIPTVEDMHHISAHPETRGLIGASLGGLFSVYAMLQKPEIFGRIGCISGSFWYEKSADYVRSASLSPARRRIYMSVGSREAEQKSNIQNTMIRQNKDVHESLRQKGFSQSQLSFTVEEGAVHHQEAFKRQFNAALSWLYGKNRSRS</sequence>
<dbReference type="SUPFAM" id="SSF53474">
    <property type="entry name" value="alpha/beta-Hydrolases"/>
    <property type="match status" value="1"/>
</dbReference>
<dbReference type="Proteomes" id="UP000587477">
    <property type="component" value="Chromosome"/>
</dbReference>
<name>A0A411A1X1_BACVE</name>
<dbReference type="EMBL" id="CP063687">
    <property type="protein sequence ID" value="QOY26516.1"/>
    <property type="molecule type" value="Genomic_DNA"/>
</dbReference>
<dbReference type="Gene3D" id="3.40.50.1820">
    <property type="entry name" value="alpha/beta hydrolase"/>
    <property type="match status" value="1"/>
</dbReference>
<evidence type="ECO:0000313" key="2">
    <source>
        <dbReference type="Proteomes" id="UP000587477"/>
    </source>
</evidence>
<evidence type="ECO:0000313" key="1">
    <source>
        <dbReference type="EMBL" id="QOY26516.1"/>
    </source>
</evidence>
<dbReference type="InterPro" id="IPR050583">
    <property type="entry name" value="Mycobacterial_A85_antigen"/>
</dbReference>
<reference evidence="2" key="1">
    <citation type="submission" date="2020-10" db="EMBL/GenBank/DDBJ databases">
        <title>Complete genome sequence of Bacillus velezensis NST6.</title>
        <authorList>
            <person name="Choi J."/>
        </authorList>
    </citation>
    <scope>NUCLEOTIDE SEQUENCE [LARGE SCALE GENOMIC DNA]</scope>
    <source>
        <strain evidence="2">NST6</strain>
    </source>
</reference>
<dbReference type="PANTHER" id="PTHR48098:SF3">
    <property type="entry name" value="IRON(III) ENTEROBACTIN ESTERASE"/>
    <property type="match status" value="1"/>
</dbReference>
<protein>
    <submittedName>
        <fullName evidence="1">Uncharacterized protein</fullName>
    </submittedName>
</protein>
<gene>
    <name evidence="1" type="primary">ybbA_2</name>
    <name evidence="1" type="ORF">BACVE_001484</name>
</gene>
<dbReference type="Pfam" id="PF00756">
    <property type="entry name" value="Esterase"/>
    <property type="match status" value="1"/>
</dbReference>
<organism evidence="1 2">
    <name type="scientific">Bacillus velezensis</name>
    <dbReference type="NCBI Taxonomy" id="492670"/>
    <lineage>
        <taxon>Bacteria</taxon>
        <taxon>Bacillati</taxon>
        <taxon>Bacillota</taxon>
        <taxon>Bacilli</taxon>
        <taxon>Bacillales</taxon>
        <taxon>Bacillaceae</taxon>
        <taxon>Bacillus</taxon>
        <taxon>Bacillus amyloliquefaciens group</taxon>
    </lineage>
</organism>
<dbReference type="InterPro" id="IPR029058">
    <property type="entry name" value="AB_hydrolase_fold"/>
</dbReference>
<dbReference type="InterPro" id="IPR000801">
    <property type="entry name" value="Esterase-like"/>
</dbReference>
<dbReference type="RefSeq" id="WP_025650383.1">
    <property type="nucleotide sequence ID" value="NZ_BDDG01000008.1"/>
</dbReference>
<dbReference type="AlphaFoldDB" id="A0A411A1X1"/>
<proteinExistence type="predicted"/>
<dbReference type="PANTHER" id="PTHR48098">
    <property type="entry name" value="ENTEROCHELIN ESTERASE-RELATED"/>
    <property type="match status" value="1"/>
</dbReference>